<name>A0A511HLQ5_9BACT</name>
<dbReference type="EMBL" id="BJVY01000046">
    <property type="protein sequence ID" value="GEL74345.1"/>
    <property type="molecule type" value="Genomic_DNA"/>
</dbReference>
<dbReference type="Proteomes" id="UP000321224">
    <property type="component" value="Unassembled WGS sequence"/>
</dbReference>
<reference evidence="1 2" key="1">
    <citation type="submission" date="2019-07" db="EMBL/GenBank/DDBJ databases">
        <title>Whole genome shotgun sequence of Myxococcus virescens NBRC 100334.</title>
        <authorList>
            <person name="Hosoyama A."/>
            <person name="Uohara A."/>
            <person name="Ohji S."/>
            <person name="Ichikawa N."/>
        </authorList>
    </citation>
    <scope>NUCLEOTIDE SEQUENCE [LARGE SCALE GENOMIC DNA]</scope>
    <source>
        <strain evidence="1 2">NBRC 100334</strain>
    </source>
</reference>
<evidence type="ECO:0000313" key="2">
    <source>
        <dbReference type="Proteomes" id="UP000321224"/>
    </source>
</evidence>
<accession>A0A511HLQ5</accession>
<protein>
    <submittedName>
        <fullName evidence="1">Uncharacterized protein</fullName>
    </submittedName>
</protein>
<evidence type="ECO:0000313" key="1">
    <source>
        <dbReference type="EMBL" id="GEL74345.1"/>
    </source>
</evidence>
<organism evidence="1 2">
    <name type="scientific">Myxococcus virescens</name>
    <dbReference type="NCBI Taxonomy" id="83456"/>
    <lineage>
        <taxon>Bacteria</taxon>
        <taxon>Pseudomonadati</taxon>
        <taxon>Myxococcota</taxon>
        <taxon>Myxococcia</taxon>
        <taxon>Myxococcales</taxon>
        <taxon>Cystobacterineae</taxon>
        <taxon>Myxococcaceae</taxon>
        <taxon>Myxococcus</taxon>
    </lineage>
</organism>
<comment type="caution">
    <text evidence="1">The sequence shown here is derived from an EMBL/GenBank/DDBJ whole genome shotgun (WGS) entry which is preliminary data.</text>
</comment>
<dbReference type="AlphaFoldDB" id="A0A511HLQ5"/>
<proteinExistence type="predicted"/>
<gene>
    <name evidence="1" type="ORF">MVI01_61290</name>
</gene>
<sequence length="50" mass="5393">MAESLRGLGNDTNDGVRTLVGDKKARCVGTANPMNLHPDGGWELLQLKKD</sequence>